<evidence type="ECO:0000313" key="2">
    <source>
        <dbReference type="Proteomes" id="UP001305647"/>
    </source>
</evidence>
<gene>
    <name evidence="1" type="ORF">N658DRAFT_140452</name>
</gene>
<reference evidence="1" key="1">
    <citation type="journal article" date="2023" name="Mol. Phylogenet. Evol.">
        <title>Genome-scale phylogeny and comparative genomics of the fungal order Sordariales.</title>
        <authorList>
            <person name="Hensen N."/>
            <person name="Bonometti L."/>
            <person name="Westerberg I."/>
            <person name="Brannstrom I.O."/>
            <person name="Guillou S."/>
            <person name="Cros-Aarteil S."/>
            <person name="Calhoun S."/>
            <person name="Haridas S."/>
            <person name="Kuo A."/>
            <person name="Mondo S."/>
            <person name="Pangilinan J."/>
            <person name="Riley R."/>
            <person name="LaButti K."/>
            <person name="Andreopoulos B."/>
            <person name="Lipzen A."/>
            <person name="Chen C."/>
            <person name="Yan M."/>
            <person name="Daum C."/>
            <person name="Ng V."/>
            <person name="Clum A."/>
            <person name="Steindorff A."/>
            <person name="Ohm R.A."/>
            <person name="Martin F."/>
            <person name="Silar P."/>
            <person name="Natvig D.O."/>
            <person name="Lalanne C."/>
            <person name="Gautier V."/>
            <person name="Ament-Velasquez S.L."/>
            <person name="Kruys A."/>
            <person name="Hutchinson M.I."/>
            <person name="Powell A.J."/>
            <person name="Barry K."/>
            <person name="Miller A.N."/>
            <person name="Grigoriev I.V."/>
            <person name="Debuchy R."/>
            <person name="Gladieux P."/>
            <person name="Hiltunen Thoren M."/>
            <person name="Johannesson H."/>
        </authorList>
    </citation>
    <scope>NUCLEOTIDE SEQUENCE</scope>
    <source>
        <strain evidence="1">CBS 757.83</strain>
    </source>
</reference>
<proteinExistence type="predicted"/>
<comment type="caution">
    <text evidence="1">The sequence shown here is derived from an EMBL/GenBank/DDBJ whole genome shotgun (WGS) entry which is preliminary data.</text>
</comment>
<keyword evidence="2" id="KW-1185">Reference proteome</keyword>
<dbReference type="Proteomes" id="UP001305647">
    <property type="component" value="Unassembled WGS sequence"/>
</dbReference>
<organism evidence="1 2">
    <name type="scientific">Parathielavia hyrcaniae</name>
    <dbReference type="NCBI Taxonomy" id="113614"/>
    <lineage>
        <taxon>Eukaryota</taxon>
        <taxon>Fungi</taxon>
        <taxon>Dikarya</taxon>
        <taxon>Ascomycota</taxon>
        <taxon>Pezizomycotina</taxon>
        <taxon>Sordariomycetes</taxon>
        <taxon>Sordariomycetidae</taxon>
        <taxon>Sordariales</taxon>
        <taxon>Chaetomiaceae</taxon>
        <taxon>Parathielavia</taxon>
    </lineage>
</organism>
<protein>
    <submittedName>
        <fullName evidence="1">Uncharacterized protein</fullName>
    </submittedName>
</protein>
<reference evidence="1" key="2">
    <citation type="submission" date="2023-05" db="EMBL/GenBank/DDBJ databases">
        <authorList>
            <consortium name="Lawrence Berkeley National Laboratory"/>
            <person name="Steindorff A."/>
            <person name="Hensen N."/>
            <person name="Bonometti L."/>
            <person name="Westerberg I."/>
            <person name="Brannstrom I.O."/>
            <person name="Guillou S."/>
            <person name="Cros-Aarteil S."/>
            <person name="Calhoun S."/>
            <person name="Haridas S."/>
            <person name="Kuo A."/>
            <person name="Mondo S."/>
            <person name="Pangilinan J."/>
            <person name="Riley R."/>
            <person name="Labutti K."/>
            <person name="Andreopoulos B."/>
            <person name="Lipzen A."/>
            <person name="Chen C."/>
            <person name="Yanf M."/>
            <person name="Daum C."/>
            <person name="Ng V."/>
            <person name="Clum A."/>
            <person name="Ohm R."/>
            <person name="Martin F."/>
            <person name="Silar P."/>
            <person name="Natvig D."/>
            <person name="Lalanne C."/>
            <person name="Gautier V."/>
            <person name="Ament-Velasquez S.L."/>
            <person name="Kruys A."/>
            <person name="Hutchinson M.I."/>
            <person name="Powell A.J."/>
            <person name="Barry K."/>
            <person name="Miller A.N."/>
            <person name="Grigoriev I.V."/>
            <person name="Debuchy R."/>
            <person name="Gladieux P."/>
            <person name="Thoren M.H."/>
            <person name="Johannesson H."/>
        </authorList>
    </citation>
    <scope>NUCLEOTIDE SEQUENCE</scope>
    <source>
        <strain evidence="1">CBS 757.83</strain>
    </source>
</reference>
<evidence type="ECO:0000313" key="1">
    <source>
        <dbReference type="EMBL" id="KAK4100156.1"/>
    </source>
</evidence>
<dbReference type="EMBL" id="MU863643">
    <property type="protein sequence ID" value="KAK4100156.1"/>
    <property type="molecule type" value="Genomic_DNA"/>
</dbReference>
<dbReference type="AlphaFoldDB" id="A0AAN6Q383"/>
<name>A0AAN6Q383_9PEZI</name>
<sequence>MSSVAAQLASSRGQATYDGTGMMRLRCTGERDQAWKFSAFSVRVWRLWSRPSILRNQTNPESECSDPSFPALNATLFPFPSDNKLTVSSKRWHCRVAVCLLCFVVGNCAEQRSSVGKVSQGYRRAGYCCGPTQTHCTGPFYGVHTTAKMSFILPSAEHHM</sequence>
<accession>A0AAN6Q383</accession>